<dbReference type="Gene3D" id="3.30.70.330">
    <property type="match status" value="2"/>
</dbReference>
<organism evidence="6 7">
    <name type="scientific">Strongylocentrotus purpuratus</name>
    <name type="common">Purple sea urchin</name>
    <dbReference type="NCBI Taxonomy" id="7668"/>
    <lineage>
        <taxon>Eukaryota</taxon>
        <taxon>Metazoa</taxon>
        <taxon>Echinodermata</taxon>
        <taxon>Eleutherozoa</taxon>
        <taxon>Echinozoa</taxon>
        <taxon>Echinoidea</taxon>
        <taxon>Euechinoidea</taxon>
        <taxon>Echinacea</taxon>
        <taxon>Camarodonta</taxon>
        <taxon>Echinidea</taxon>
        <taxon>Strongylocentrotidae</taxon>
        <taxon>Strongylocentrotus</taxon>
    </lineage>
</organism>
<dbReference type="InterPro" id="IPR035979">
    <property type="entry name" value="RBD_domain_sf"/>
</dbReference>
<feature type="compositionally biased region" description="Gly residues" evidence="4">
    <location>
        <begin position="306"/>
        <end position="317"/>
    </location>
</feature>
<evidence type="ECO:0000256" key="4">
    <source>
        <dbReference type="SAM" id="MobiDB-lite"/>
    </source>
</evidence>
<evidence type="ECO:0000313" key="6">
    <source>
        <dbReference type="EnsemblMetazoa" id="XP_030828496"/>
    </source>
</evidence>
<feature type="domain" description="RRM" evidence="5">
    <location>
        <begin position="113"/>
        <end position="189"/>
    </location>
</feature>
<dbReference type="InterPro" id="IPR012677">
    <property type="entry name" value="Nucleotide-bd_a/b_plait_sf"/>
</dbReference>
<keyword evidence="2 3" id="KW-0694">RNA-binding</keyword>
<evidence type="ECO:0000256" key="3">
    <source>
        <dbReference type="PROSITE-ProRule" id="PRU00176"/>
    </source>
</evidence>
<evidence type="ECO:0000313" key="7">
    <source>
        <dbReference type="Proteomes" id="UP000007110"/>
    </source>
</evidence>
<dbReference type="Proteomes" id="UP000007110">
    <property type="component" value="Unassembled WGS sequence"/>
</dbReference>
<feature type="region of interest" description="Disordered" evidence="4">
    <location>
        <begin position="190"/>
        <end position="249"/>
    </location>
</feature>
<dbReference type="InterPro" id="IPR000504">
    <property type="entry name" value="RRM_dom"/>
</dbReference>
<name>A0A7M7MYM6_STRPU</name>
<dbReference type="GO" id="GO:0000785">
    <property type="term" value="C:chromatin"/>
    <property type="evidence" value="ECO:0000318"/>
    <property type="project" value="GO_Central"/>
</dbReference>
<feature type="compositionally biased region" description="Gly residues" evidence="4">
    <location>
        <begin position="325"/>
        <end position="355"/>
    </location>
</feature>
<dbReference type="RefSeq" id="XP_030828496.1">
    <property type="nucleotide sequence ID" value="XM_030972636.1"/>
</dbReference>
<dbReference type="SUPFAM" id="SSF54928">
    <property type="entry name" value="RNA-binding domain, RBD"/>
    <property type="match status" value="2"/>
</dbReference>
<accession>A0A7M7MYM6</accession>
<dbReference type="GO" id="GO:0005654">
    <property type="term" value="C:nucleoplasm"/>
    <property type="evidence" value="ECO:0000318"/>
    <property type="project" value="GO_Central"/>
</dbReference>
<dbReference type="PROSITE" id="PS50102">
    <property type="entry name" value="RRM"/>
    <property type="match status" value="2"/>
</dbReference>
<keyword evidence="1" id="KW-0677">Repeat</keyword>
<dbReference type="SMART" id="SM00360">
    <property type="entry name" value="RRM"/>
    <property type="match status" value="2"/>
</dbReference>
<dbReference type="GeneID" id="592907"/>
<dbReference type="InParanoid" id="A0A7M7MYM6"/>
<sequence>MDSHAHNHSSHGSGGEPEQMRKMFLGGLSFDTTEESVNEYFKKFGELTDCCVVRHKDGDRKPRGFGFVTYATSACVDKVIDAKKDSAHVLDGREIDVKRALPKEEGGSKESTNKAFVGGLAPGTTAEDLKAYFTNYGVVTDVSIPPSTEGKKRVFGFVTFEDSDTVDKLIIRQNFQMNGRNLEVKKAQNKDRMARGGFQGGRERRDFGGSYGGGGGGGYGGGRGGGSRGGNRTGGGYRSGSGDQGGYGGGRYGGGDVTGGYSGGGGGYSGGGSGSYGNGGGYGGNSGGGYNDFGSGYGQQSSGGPMRSGGGGGGGYSGRNAPYSGGYGGGNSGGGYQSGGGNYSSGGSTGYSGGGGGGGGGGYGGGYGGNSGGGNRNY</sequence>
<feature type="compositionally biased region" description="Gly residues" evidence="4">
    <location>
        <begin position="209"/>
        <end position="249"/>
    </location>
</feature>
<dbReference type="OrthoDB" id="1875751at2759"/>
<dbReference type="PANTHER" id="PTHR48032:SF6">
    <property type="entry name" value="RNA-BINDING (RRM_RBD_RNP MOTIFS) FAMILY PROTEIN"/>
    <property type="match status" value="1"/>
</dbReference>
<dbReference type="EnsemblMetazoa" id="XM_030972636">
    <property type="protein sequence ID" value="XP_030828496"/>
    <property type="gene ID" value="LOC592907"/>
</dbReference>
<dbReference type="GO" id="GO:0010468">
    <property type="term" value="P:regulation of gene expression"/>
    <property type="evidence" value="ECO:0000318"/>
    <property type="project" value="GO_Central"/>
</dbReference>
<evidence type="ECO:0000259" key="5">
    <source>
        <dbReference type="PROSITE" id="PS50102"/>
    </source>
</evidence>
<evidence type="ECO:0000256" key="2">
    <source>
        <dbReference type="ARBA" id="ARBA00022884"/>
    </source>
</evidence>
<keyword evidence="7" id="KW-1185">Reference proteome</keyword>
<protein>
    <recommendedName>
        <fullName evidence="5">RRM domain-containing protein</fullName>
    </recommendedName>
</protein>
<dbReference type="AlphaFoldDB" id="A0A7M7MYM6"/>
<dbReference type="FunFam" id="3.30.70.330:FF:000040">
    <property type="entry name" value="Heterogeneous nuclear ribonucleoprotein A2/B1"/>
    <property type="match status" value="1"/>
</dbReference>
<dbReference type="KEGG" id="spu:592907"/>
<reference evidence="7" key="1">
    <citation type="submission" date="2015-02" db="EMBL/GenBank/DDBJ databases">
        <title>Genome sequencing for Strongylocentrotus purpuratus.</title>
        <authorList>
            <person name="Murali S."/>
            <person name="Liu Y."/>
            <person name="Vee V."/>
            <person name="English A."/>
            <person name="Wang M."/>
            <person name="Skinner E."/>
            <person name="Han Y."/>
            <person name="Muzny D.M."/>
            <person name="Worley K.C."/>
            <person name="Gibbs R.A."/>
        </authorList>
    </citation>
    <scope>NUCLEOTIDE SEQUENCE</scope>
</reference>
<feature type="region of interest" description="Disordered" evidence="4">
    <location>
        <begin position="293"/>
        <end position="355"/>
    </location>
</feature>
<feature type="domain" description="RRM" evidence="5">
    <location>
        <begin position="21"/>
        <end position="102"/>
    </location>
</feature>
<dbReference type="FunCoup" id="A0A7M7MYM6">
    <property type="interactions" value="1260"/>
</dbReference>
<dbReference type="PANTHER" id="PTHR48032">
    <property type="entry name" value="RNA-BINDING PROTEIN MUSASHI HOMOLOG RBP6"/>
    <property type="match status" value="1"/>
</dbReference>
<dbReference type="GO" id="GO:0003723">
    <property type="term" value="F:RNA binding"/>
    <property type="evidence" value="ECO:0000318"/>
    <property type="project" value="GO_Central"/>
</dbReference>
<proteinExistence type="predicted"/>
<reference evidence="6" key="2">
    <citation type="submission" date="2021-01" db="UniProtKB">
        <authorList>
            <consortium name="EnsemblMetazoa"/>
        </authorList>
    </citation>
    <scope>IDENTIFICATION</scope>
</reference>
<dbReference type="OMA" id="HCEAKRA"/>
<evidence type="ECO:0000256" key="1">
    <source>
        <dbReference type="ARBA" id="ARBA00022737"/>
    </source>
</evidence>
<dbReference type="Pfam" id="PF00076">
    <property type="entry name" value="RRM_1"/>
    <property type="match status" value="2"/>
</dbReference>